<dbReference type="InterPro" id="IPR036436">
    <property type="entry name" value="Disintegrin_dom_sf"/>
</dbReference>
<feature type="disulfide bond" evidence="2">
    <location>
        <begin position="461"/>
        <end position="485"/>
    </location>
</feature>
<feature type="chain" id="PRO_5041310461" evidence="5">
    <location>
        <begin position="26"/>
        <end position="797"/>
    </location>
</feature>
<dbReference type="PROSITE" id="PS50214">
    <property type="entry name" value="DISINTEGRIN_2"/>
    <property type="match status" value="1"/>
</dbReference>
<evidence type="ECO:0000313" key="8">
    <source>
        <dbReference type="EMBL" id="CAI8050021.1"/>
    </source>
</evidence>
<feature type="binding site" evidence="2">
    <location>
        <position position="447"/>
    </location>
    <ligand>
        <name>Zn(2+)</name>
        <dbReference type="ChEBI" id="CHEBI:29105"/>
        <note>catalytic</note>
    </ligand>
</feature>
<evidence type="ECO:0000256" key="5">
    <source>
        <dbReference type="SAM" id="SignalP"/>
    </source>
</evidence>
<feature type="transmembrane region" description="Helical" evidence="4">
    <location>
        <begin position="701"/>
        <end position="724"/>
    </location>
</feature>
<keyword evidence="4" id="KW-0812">Transmembrane</keyword>
<dbReference type="Gene3D" id="4.10.70.10">
    <property type="entry name" value="Disintegrin domain"/>
    <property type="match status" value="1"/>
</dbReference>
<keyword evidence="2" id="KW-0862">Zinc</keyword>
<feature type="binding site" evidence="2">
    <location>
        <position position="453"/>
    </location>
    <ligand>
        <name>Zn(2+)</name>
        <dbReference type="ChEBI" id="CHEBI:29105"/>
        <note>catalytic</note>
    </ligand>
</feature>
<name>A0AA35XF24_GEOBA</name>
<evidence type="ECO:0000256" key="1">
    <source>
        <dbReference type="ARBA" id="ARBA00023157"/>
    </source>
</evidence>
<feature type="region of interest" description="Disordered" evidence="3">
    <location>
        <begin position="754"/>
        <end position="778"/>
    </location>
</feature>
<evidence type="ECO:0000259" key="6">
    <source>
        <dbReference type="PROSITE" id="PS50214"/>
    </source>
</evidence>
<comment type="caution">
    <text evidence="2">Lacks conserved residue(s) required for the propagation of feature annotation.</text>
</comment>
<keyword evidence="8" id="KW-0645">Protease</keyword>
<gene>
    <name evidence="8" type="ORF">GBAR_LOCUS27521</name>
</gene>
<evidence type="ECO:0000313" key="9">
    <source>
        <dbReference type="Proteomes" id="UP001174909"/>
    </source>
</evidence>
<feature type="signal peptide" evidence="5">
    <location>
        <begin position="1"/>
        <end position="25"/>
    </location>
</feature>
<evidence type="ECO:0000256" key="2">
    <source>
        <dbReference type="PROSITE-ProRule" id="PRU00276"/>
    </source>
</evidence>
<keyword evidence="8" id="KW-0378">Hydrolase</keyword>
<dbReference type="GO" id="GO:0006509">
    <property type="term" value="P:membrane protein ectodomain proteolysis"/>
    <property type="evidence" value="ECO:0007669"/>
    <property type="project" value="TreeGrafter"/>
</dbReference>
<dbReference type="InterPro" id="IPR051489">
    <property type="entry name" value="ADAM_Metalloproteinase"/>
</dbReference>
<keyword evidence="9" id="KW-1185">Reference proteome</keyword>
<keyword evidence="1 2" id="KW-1015">Disulfide bond</keyword>
<accession>A0AA35XF24</accession>
<dbReference type="GO" id="GO:0005886">
    <property type="term" value="C:plasma membrane"/>
    <property type="evidence" value="ECO:0007669"/>
    <property type="project" value="TreeGrafter"/>
</dbReference>
<feature type="domain" description="Disintegrin" evidence="6">
    <location>
        <begin position="504"/>
        <end position="585"/>
    </location>
</feature>
<dbReference type="GO" id="GO:0004222">
    <property type="term" value="F:metalloendopeptidase activity"/>
    <property type="evidence" value="ECO:0007669"/>
    <property type="project" value="InterPro"/>
</dbReference>
<dbReference type="EMBL" id="CASHTH010003831">
    <property type="protein sequence ID" value="CAI8050021.1"/>
    <property type="molecule type" value="Genomic_DNA"/>
</dbReference>
<dbReference type="GO" id="GO:0046872">
    <property type="term" value="F:metal ion binding"/>
    <property type="evidence" value="ECO:0007669"/>
    <property type="project" value="UniProtKB-KW"/>
</dbReference>
<feature type="active site" evidence="2">
    <location>
        <position position="444"/>
    </location>
</feature>
<dbReference type="InterPro" id="IPR024079">
    <property type="entry name" value="MetalloPept_cat_dom_sf"/>
</dbReference>
<feature type="domain" description="Peptidase M12B" evidence="7">
    <location>
        <begin position="250"/>
        <end position="506"/>
    </location>
</feature>
<dbReference type="GO" id="GO:0007219">
    <property type="term" value="P:Notch signaling pathway"/>
    <property type="evidence" value="ECO:0007669"/>
    <property type="project" value="TreeGrafter"/>
</dbReference>
<evidence type="ECO:0000256" key="3">
    <source>
        <dbReference type="SAM" id="MobiDB-lite"/>
    </source>
</evidence>
<dbReference type="AlphaFoldDB" id="A0AA35XF24"/>
<keyword evidence="4" id="KW-1133">Transmembrane helix</keyword>
<keyword evidence="5" id="KW-0732">Signal</keyword>
<dbReference type="Pfam" id="PF13688">
    <property type="entry name" value="Reprolysin_5"/>
    <property type="match status" value="1"/>
</dbReference>
<dbReference type="PANTHER" id="PTHR45702:SF2">
    <property type="entry name" value="KUZBANIAN, ISOFORM A"/>
    <property type="match status" value="1"/>
</dbReference>
<keyword evidence="2" id="KW-0479">Metal-binding</keyword>
<dbReference type="SUPFAM" id="SSF57552">
    <property type="entry name" value="Blood coagulation inhibitor (disintegrin)"/>
    <property type="match status" value="1"/>
</dbReference>
<dbReference type="SUPFAM" id="SSF55486">
    <property type="entry name" value="Metalloproteases ('zincins'), catalytic domain"/>
    <property type="match status" value="1"/>
</dbReference>
<evidence type="ECO:0000256" key="4">
    <source>
        <dbReference type="SAM" id="Phobius"/>
    </source>
</evidence>
<dbReference type="FunFam" id="4.10.70.10:FF:000003">
    <property type="entry name" value="Disintegrin and metalloproteinase domain-containing protein 17"/>
    <property type="match status" value="1"/>
</dbReference>
<reference evidence="8" key="1">
    <citation type="submission" date="2023-03" db="EMBL/GenBank/DDBJ databases">
        <authorList>
            <person name="Steffen K."/>
            <person name="Cardenas P."/>
        </authorList>
    </citation>
    <scope>NUCLEOTIDE SEQUENCE</scope>
</reference>
<proteinExistence type="predicted"/>
<dbReference type="PANTHER" id="PTHR45702">
    <property type="entry name" value="ADAM10/ADAM17 METALLOPEPTIDASE FAMILY MEMBER"/>
    <property type="match status" value="1"/>
</dbReference>
<dbReference type="PROSITE" id="PS50215">
    <property type="entry name" value="ADAM_MEPRO"/>
    <property type="match status" value="1"/>
</dbReference>
<comment type="caution">
    <text evidence="8">The sequence shown here is derived from an EMBL/GenBank/DDBJ whole genome shotgun (WGS) entry which is preliminary data.</text>
</comment>
<sequence>MEFLPCILRLLTLHMSLFLSPGACLEPYDEELHSLLSPSLTHYTTLHPHSLTHTLHGSQSQPSHSRLVEFHTLERHFQLYLRPNYRIFSSGFKVRSVDRHGNLKEHEVDRTEYYQGVMGGEEGSIVNAHISESGLMTASVTTPTETYHFEPSDNFLTKPHPPHMIAYRSSDIKRDRFNQTRFDFVVAPPLPPGVQTETTANHQTDHTETIANYQRDHAQTIVDHKETVVDHTETVADHQRLKRQSRIGGSSCPMFLVVDHRFYNQFRGDGQDLTETIAGIARRLITLVAQVDSSIYRPAEWVLDPISGNRVSDFGLEIAEILVHHEPSLQDFFANSTTYYNNPDCCGDIRKTLDADGLLSAFNYGSWDGYCLAHLFTFVNFDSGLLGLANIASSFQSQTGGVCSKGFTDSSVGKRIIYNTGISSFTSGGIPIIRGEQILVVAHEVGHNWGSHHDPGNDPECSESYLMNEFAQDGSESSHSMFSICSRTSIGQVLRSKATCFRDPDPCGNFLIDDVTEQCDEGPISGPCCTPDCQLRDGAMCSDTNSACCTECEIASEDVVCNEAGDFSTNCSIDIHCNGRTSECPNIDTTNMAPHGSSCLIGRCRSIGNNLTECVDFCTFNGTTNCTCPSQDDECKLCCQREGGACEVSEDNINLPTGFRCSTGFCIGGECRELQDTISRVFSFITNLDVDDFVLFMEENIVGFTLIFTLILWIPAALVLHCCYDRKVWEKFKMENTDFISAHNAPEEEPLIADRGELGSGNTSPVDDSSPPPYYFNHPHVLETLHEEDEDELEEMN</sequence>
<dbReference type="InterPro" id="IPR001762">
    <property type="entry name" value="Disintegrin_dom"/>
</dbReference>
<protein>
    <submittedName>
        <fullName evidence="8">ADAM 17-like protease</fullName>
    </submittedName>
</protein>
<dbReference type="SMART" id="SM00050">
    <property type="entry name" value="DISIN"/>
    <property type="match status" value="1"/>
</dbReference>
<organism evidence="8 9">
    <name type="scientific">Geodia barretti</name>
    <name type="common">Barrett's horny sponge</name>
    <dbReference type="NCBI Taxonomy" id="519541"/>
    <lineage>
        <taxon>Eukaryota</taxon>
        <taxon>Metazoa</taxon>
        <taxon>Porifera</taxon>
        <taxon>Demospongiae</taxon>
        <taxon>Heteroscleromorpha</taxon>
        <taxon>Tetractinellida</taxon>
        <taxon>Astrophorina</taxon>
        <taxon>Geodiidae</taxon>
        <taxon>Geodia</taxon>
    </lineage>
</organism>
<dbReference type="Proteomes" id="UP001174909">
    <property type="component" value="Unassembled WGS sequence"/>
</dbReference>
<evidence type="ECO:0000259" key="7">
    <source>
        <dbReference type="PROSITE" id="PS50215"/>
    </source>
</evidence>
<feature type="binding site" evidence="2">
    <location>
        <position position="443"/>
    </location>
    <ligand>
        <name>Zn(2+)</name>
        <dbReference type="ChEBI" id="CHEBI:29105"/>
        <note>catalytic</note>
    </ligand>
</feature>
<dbReference type="Gene3D" id="3.40.390.10">
    <property type="entry name" value="Collagenase (Catalytic Domain)"/>
    <property type="match status" value="1"/>
</dbReference>
<keyword evidence="4" id="KW-0472">Membrane</keyword>
<dbReference type="InterPro" id="IPR001590">
    <property type="entry name" value="Peptidase_M12B"/>
</dbReference>